<dbReference type="Pfam" id="PF00501">
    <property type="entry name" value="AMP-binding"/>
    <property type="match status" value="2"/>
</dbReference>
<sequence>MQSETSSEKWFPLSAAQKARWFLYRYVPENRGLHNNVFSASLRGAIDPLRLAWALEALTLRHPMLRARFRTGADGMPEQRVLDRAEVSLAVVDAAGMDDEALHARACEDALSTFDAENEPLLRGFLYMRGADHAVFLLIFDHLVCDGWSYWVMMEELSALLCGNAVHLPAIGTDAAQYRDYVAWQREWLRGPRAEKQFAYWKSVLGSAPVALALPVDRPRPLVPSGQQHSVVAELPAELVSGVQAFARDGISTVYTTLLVAYQILLHRFCGQSDIVIGSPMPARSGTRWQRVVGDFVNMVALRADFSTDPSVSDALSSARAASARALRNQDYPFSTLVERLLPGRIGTEHPFFQSVFVFQNARRAGELRGLWRQAPSGTAVANWGGLTLSRFEVPQKVAADRIALTMQAIEHDDGIRCDFQYDPDVFDASTIQRLAGAFRQLLGGMIADPSTPVGRLPLMDAAERHRVLEGFNDTSLTYARDALLHHAFEAQAQARPDAVAARDKTCTISYRALNRRANRIARCLLELGVRPDDRIAISATRGIPMLAGLLGVLKAGGAYVPLDPKYPADRLAYMLEDSAPKALLTESTISASHAPAGLPTLLLDEASLADDLPGDDANPNPEGVSSRNLAYVIYTSGSTGQPKGVAIEHRSAVNLIAWALQAFEAGELSETLFATSINFDLAVYEVFAPLSSGAALTIAADILSVRPEAGVSLVNTVPSGIRALLSVAGVPGAVRTMNLAGEPLKRALVERIFAETDVSSVVNLYGPTETTTYSTWVRMPRAAGFAPHIGRPIANTRIYLLDIRGEPVPIGVVGELFIGGDGVARGYLGRPGLTAERFVADPFSGEPDSRMYRTGDLGRWLPDGNIEYLGRNDFQVKIRGFRIELGEIEARLMACRDVETAAVVARETAAGDKRLVAYVVPRADTTVSVADVRETLSLVLPDYMVPSAFVVLEALPLTPNGKLDRKGLPDPGDDAVVSRDYAEPANPLEQAVADLWRELLGLRRVGRNDHFFELGGNSLMALQLVSRLRSLLGVEVALRELFVHSTVAALAEVLVGMGARVDAIPACAAAGDATGHAPIPIVDRSEAMPLSWAQQRLWFLDQLDQAAGAAYHMPAALRMRGDLDRVALRAALDRIVARHEALRTRIADVRGDAVQSFAPADIGFSLIEQDLSGLDPTARSVAAARIGAEEASARFDLSCGPLIRGRLLRLADHEHVLLVTQHHVVSDGWSIGVLVRELSALYHAFASGQADPLPPLPVQYADYAAWQRSRLQGEALERQIAFWRTHLDGAPSLLELPTDRPRPLMQSYAGACHPVVVPPALAGRLDALAQRHGATMFMVLLAGWSVLLSKLGGQDDIVVGTPVANRLRQDVEGVIGLFVNTLAIRTRIASGDTVSGLLGAVRNAVLEAFEHQELPFEQVVDAVQPQRSLAHAPLCQTLLTLDNTPHDKVLRLKGLAVEPMPLAQDSTRYDLSLSLSRDGDGLAGEVEYATDLFDQATIVRWFGHFIAVLEAMASDATAAVGTLSLMSRAERARVVEGFNAATRPLPAERRIHRLFERAVARDPHAPALIDGDLQLDYDRLNRQANRLAHRLIALGVEPDDRVALCVGRGAAMVVGMLGILKAGAAYVPLDPAYPAERLGYMLRDSRPRALVTADDVEECAEVRAAADALALSVVEFDGIDPDCGGDATADGNPDADAMGLGGHHLAQLIYTSGSTGQPKGVMVEHDNVAHLIANHIANCGLGPGQRMLQFASCSFDSSVVEIFPTLAAGATLVLRPAHVLAPDETFADVLERNRVTLVDLPTAFFHVWAQEVAAGRVLPPPSLRLVVVGGEALESRHLDAWLSTNGTRDCAVLNTYGPTEAAVYATAIRFEADSLPVRDAPSIGTPVPNARIYLLDAAGVPVPPGVAGELYIAGPQVARGYFDRPELSAQCFSRDGISSDARMYRTGDLARWRQDGSIEFVGRNDFQVKIRGFRIELGEIEAAIARCSGVRDAVVLAREDSPGERRLVAYVVMAPGEALAASTLRRTLAGELAEFMLPSAFVALDELPLTANGKIDRRALPAPDHHATASCAYVPPEGEYERTLAGIWCQLLGVERVGREDRFFEIGGNSLVITRLGFAVKEAFGVTATVGDLYGLHSLRDMAAFVQAQCDRRASATETLVEFDL</sequence>
<dbReference type="Pfam" id="PF00550">
    <property type="entry name" value="PP-binding"/>
    <property type="match status" value="2"/>
</dbReference>
<dbReference type="Pfam" id="PF13193">
    <property type="entry name" value="AMP-binding_C"/>
    <property type="match status" value="2"/>
</dbReference>
<dbReference type="PROSITE" id="PS00012">
    <property type="entry name" value="PHOSPHOPANTETHEINE"/>
    <property type="match status" value="2"/>
</dbReference>
<dbReference type="Gene3D" id="3.40.50.980">
    <property type="match status" value="2"/>
</dbReference>
<name>A0ABS9HV18_9GAMM</name>
<dbReference type="Gene3D" id="3.30.300.30">
    <property type="match status" value="2"/>
</dbReference>
<dbReference type="NCBIfam" id="TIGR01733">
    <property type="entry name" value="AA-adenyl-dom"/>
    <property type="match status" value="2"/>
</dbReference>
<dbReference type="PANTHER" id="PTHR45527">
    <property type="entry name" value="NONRIBOSOMAL PEPTIDE SYNTHETASE"/>
    <property type="match status" value="1"/>
</dbReference>
<dbReference type="Gene3D" id="2.30.38.10">
    <property type="entry name" value="Luciferase, Domain 3"/>
    <property type="match status" value="1"/>
</dbReference>
<reference evidence="5" key="1">
    <citation type="submission" date="2022-01" db="EMBL/GenBank/DDBJ databases">
        <title>Lysobacter chinensis sp. nov., a bacterium isolated from cow dung compost.</title>
        <authorList>
            <person name="Liu Y."/>
        </authorList>
    </citation>
    <scope>NUCLEOTIDE SEQUENCE</scope>
    <source>
        <strain evidence="5">TLK-CK17</strain>
    </source>
</reference>
<dbReference type="SUPFAM" id="SSF52777">
    <property type="entry name" value="CoA-dependent acyltransferases"/>
    <property type="match status" value="4"/>
</dbReference>
<dbReference type="SUPFAM" id="SSF56801">
    <property type="entry name" value="Acetyl-CoA synthetase-like"/>
    <property type="match status" value="2"/>
</dbReference>
<dbReference type="Pfam" id="PF00668">
    <property type="entry name" value="Condensation"/>
    <property type="match status" value="2"/>
</dbReference>
<evidence type="ECO:0000256" key="1">
    <source>
        <dbReference type="ARBA" id="ARBA00001957"/>
    </source>
</evidence>
<dbReference type="InterPro" id="IPR006162">
    <property type="entry name" value="Ppantetheine_attach_site"/>
</dbReference>
<dbReference type="InterPro" id="IPR020806">
    <property type="entry name" value="PKS_PP-bd"/>
</dbReference>
<evidence type="ECO:0000256" key="2">
    <source>
        <dbReference type="ARBA" id="ARBA00022450"/>
    </source>
</evidence>
<dbReference type="InterPro" id="IPR000873">
    <property type="entry name" value="AMP-dep_synth/lig_dom"/>
</dbReference>
<dbReference type="Gene3D" id="3.30.559.10">
    <property type="entry name" value="Chloramphenicol acetyltransferase-like domain"/>
    <property type="match status" value="2"/>
</dbReference>
<dbReference type="InterPro" id="IPR023213">
    <property type="entry name" value="CAT-like_dom_sf"/>
</dbReference>
<dbReference type="SMART" id="SM00823">
    <property type="entry name" value="PKS_PP"/>
    <property type="match status" value="2"/>
</dbReference>
<dbReference type="InterPro" id="IPR042099">
    <property type="entry name" value="ANL_N_sf"/>
</dbReference>
<dbReference type="PROSITE" id="PS00455">
    <property type="entry name" value="AMP_BINDING"/>
    <property type="match status" value="2"/>
</dbReference>
<dbReference type="InterPro" id="IPR020845">
    <property type="entry name" value="AMP-binding_CS"/>
</dbReference>
<dbReference type="InterPro" id="IPR010071">
    <property type="entry name" value="AA_adenyl_dom"/>
</dbReference>
<keyword evidence="3" id="KW-0597">Phosphoprotein</keyword>
<evidence type="ECO:0000259" key="4">
    <source>
        <dbReference type="PROSITE" id="PS50075"/>
    </source>
</evidence>
<reference evidence="5" key="2">
    <citation type="submission" date="2022-01" db="EMBL/GenBank/DDBJ databases">
        <authorList>
            <person name="Zhou L.Y."/>
        </authorList>
    </citation>
    <scope>NUCLEOTIDE SEQUENCE</scope>
    <source>
        <strain evidence="5">TLK-CK17</strain>
    </source>
</reference>
<feature type="domain" description="Carrier" evidence="4">
    <location>
        <begin position="984"/>
        <end position="1059"/>
    </location>
</feature>
<organism evidence="5 6">
    <name type="scientific">Marilutibacter chinensis</name>
    <dbReference type="NCBI Taxonomy" id="2912247"/>
    <lineage>
        <taxon>Bacteria</taxon>
        <taxon>Pseudomonadati</taxon>
        <taxon>Pseudomonadota</taxon>
        <taxon>Gammaproteobacteria</taxon>
        <taxon>Lysobacterales</taxon>
        <taxon>Lysobacteraceae</taxon>
        <taxon>Marilutibacter</taxon>
    </lineage>
</organism>
<protein>
    <submittedName>
        <fullName evidence="5">Amino acid adenylation domain-containing protein</fullName>
    </submittedName>
</protein>
<dbReference type="InterPro" id="IPR009081">
    <property type="entry name" value="PP-bd_ACP"/>
</dbReference>
<dbReference type="PROSITE" id="PS50075">
    <property type="entry name" value="CARRIER"/>
    <property type="match status" value="2"/>
</dbReference>
<comment type="cofactor">
    <cofactor evidence="1">
        <name>pantetheine 4'-phosphate</name>
        <dbReference type="ChEBI" id="CHEBI:47942"/>
    </cofactor>
</comment>
<dbReference type="CDD" id="cd19531">
    <property type="entry name" value="LCL_NRPS-like"/>
    <property type="match status" value="2"/>
</dbReference>
<dbReference type="InterPro" id="IPR025110">
    <property type="entry name" value="AMP-bd_C"/>
</dbReference>
<dbReference type="NCBIfam" id="NF003417">
    <property type="entry name" value="PRK04813.1"/>
    <property type="match status" value="2"/>
</dbReference>
<feature type="domain" description="Carrier" evidence="4">
    <location>
        <begin position="2076"/>
        <end position="2151"/>
    </location>
</feature>
<dbReference type="Gene3D" id="3.40.50.12780">
    <property type="entry name" value="N-terminal domain of ligase-like"/>
    <property type="match status" value="1"/>
</dbReference>
<dbReference type="RefSeq" id="WP_237054857.1">
    <property type="nucleotide sequence ID" value="NZ_JAKJPO010000005.1"/>
</dbReference>
<dbReference type="InterPro" id="IPR036736">
    <property type="entry name" value="ACP-like_sf"/>
</dbReference>
<keyword evidence="2" id="KW-0596">Phosphopantetheine</keyword>
<dbReference type="InterPro" id="IPR001242">
    <property type="entry name" value="Condensation_dom"/>
</dbReference>
<accession>A0ABS9HV18</accession>
<proteinExistence type="predicted"/>
<evidence type="ECO:0000313" key="6">
    <source>
        <dbReference type="Proteomes" id="UP001430796"/>
    </source>
</evidence>
<dbReference type="PANTHER" id="PTHR45527:SF1">
    <property type="entry name" value="FATTY ACID SYNTHASE"/>
    <property type="match status" value="1"/>
</dbReference>
<dbReference type="Gene3D" id="3.30.559.30">
    <property type="entry name" value="Nonribosomal peptide synthetase, condensation domain"/>
    <property type="match status" value="2"/>
</dbReference>
<dbReference type="EMBL" id="JAKJPO010000005">
    <property type="protein sequence ID" value="MCF7222341.1"/>
    <property type="molecule type" value="Genomic_DNA"/>
</dbReference>
<dbReference type="CDD" id="cd05930">
    <property type="entry name" value="A_NRPS"/>
    <property type="match status" value="2"/>
</dbReference>
<comment type="caution">
    <text evidence="5">The sequence shown here is derived from an EMBL/GenBank/DDBJ whole genome shotgun (WGS) entry which is preliminary data.</text>
</comment>
<dbReference type="Proteomes" id="UP001430796">
    <property type="component" value="Unassembled WGS sequence"/>
</dbReference>
<evidence type="ECO:0000313" key="5">
    <source>
        <dbReference type="EMBL" id="MCF7222341.1"/>
    </source>
</evidence>
<gene>
    <name evidence="5" type="ORF">L3V18_11165</name>
</gene>
<dbReference type="SUPFAM" id="SSF47336">
    <property type="entry name" value="ACP-like"/>
    <property type="match status" value="2"/>
</dbReference>
<dbReference type="InterPro" id="IPR045851">
    <property type="entry name" value="AMP-bd_C_sf"/>
</dbReference>
<dbReference type="Gene3D" id="1.10.1200.10">
    <property type="entry name" value="ACP-like"/>
    <property type="match status" value="2"/>
</dbReference>
<evidence type="ECO:0000256" key="3">
    <source>
        <dbReference type="ARBA" id="ARBA00022553"/>
    </source>
</evidence>
<keyword evidence="6" id="KW-1185">Reference proteome</keyword>